<keyword evidence="2" id="KW-0560">Oxidoreductase</keyword>
<gene>
    <name evidence="3" type="ORF">N7458_000023</name>
</gene>
<sequence length="232" mass="25277">MTKSIVLILGSGANVGRSVARKFAADGYLVAISARSLENGTSPEGYITIKADYSHRDAIPIVFDKLKAIAGVPNVVIYNAFSFTRPPPDELLSIPVGSIESDLWVNTFSPLLAAQYAVRGFKELPVIAKKVFIYTGNILNSTVLPVPAFFTLGIGKAASAYWIGSSDLNYSKKGYRFYYADERTPEGGPVLGNIDAEAHADFYKQLVDDHDSSIPWHATFAKGRGYVNFSRI</sequence>
<proteinExistence type="inferred from homology"/>
<comment type="similarity">
    <text evidence="1">Belongs to the short-chain dehydrogenases/reductases (SDR) family.</text>
</comment>
<protein>
    <submittedName>
        <fullName evidence="3">Uncharacterized protein</fullName>
    </submittedName>
</protein>
<comment type="caution">
    <text evidence="3">The sequence shown here is derived from an EMBL/GenBank/DDBJ whole genome shotgun (WGS) entry which is preliminary data.</text>
</comment>
<evidence type="ECO:0000313" key="3">
    <source>
        <dbReference type="EMBL" id="KAJ5464337.1"/>
    </source>
</evidence>
<reference evidence="3" key="1">
    <citation type="submission" date="2022-12" db="EMBL/GenBank/DDBJ databases">
        <authorList>
            <person name="Petersen C."/>
        </authorList>
    </citation>
    <scope>NUCLEOTIDE SEQUENCE</scope>
    <source>
        <strain evidence="3">IBT 16125</strain>
    </source>
</reference>
<keyword evidence="4" id="KW-1185">Reference proteome</keyword>
<dbReference type="Gene3D" id="3.40.50.720">
    <property type="entry name" value="NAD(P)-binding Rossmann-like Domain"/>
    <property type="match status" value="1"/>
</dbReference>
<dbReference type="RefSeq" id="XP_056771184.1">
    <property type="nucleotide sequence ID" value="XM_056903417.1"/>
</dbReference>
<dbReference type="GeneID" id="81593660"/>
<dbReference type="PANTHER" id="PTHR43669:SF4">
    <property type="entry name" value="SHORT-CHAIN DEHYDROGENASE"/>
    <property type="match status" value="1"/>
</dbReference>
<dbReference type="Proteomes" id="UP001213681">
    <property type="component" value="Unassembled WGS sequence"/>
</dbReference>
<dbReference type="InterPro" id="IPR036291">
    <property type="entry name" value="NAD(P)-bd_dom_sf"/>
</dbReference>
<evidence type="ECO:0000256" key="1">
    <source>
        <dbReference type="ARBA" id="ARBA00006484"/>
    </source>
</evidence>
<dbReference type="SUPFAM" id="SSF51735">
    <property type="entry name" value="NAD(P)-binding Rossmann-fold domains"/>
    <property type="match status" value="1"/>
</dbReference>
<evidence type="ECO:0000256" key="2">
    <source>
        <dbReference type="ARBA" id="ARBA00023002"/>
    </source>
</evidence>
<accession>A0AAD6G8H0</accession>
<evidence type="ECO:0000313" key="4">
    <source>
        <dbReference type="Proteomes" id="UP001213681"/>
    </source>
</evidence>
<reference evidence="3" key="2">
    <citation type="journal article" date="2023" name="IMA Fungus">
        <title>Comparative genomic study of the Penicillium genus elucidates a diverse pangenome and 15 lateral gene transfer events.</title>
        <authorList>
            <person name="Petersen C."/>
            <person name="Sorensen T."/>
            <person name="Nielsen M.R."/>
            <person name="Sondergaard T.E."/>
            <person name="Sorensen J.L."/>
            <person name="Fitzpatrick D.A."/>
            <person name="Frisvad J.C."/>
            <person name="Nielsen K.L."/>
        </authorList>
    </citation>
    <scope>NUCLEOTIDE SEQUENCE</scope>
    <source>
        <strain evidence="3">IBT 16125</strain>
    </source>
</reference>
<dbReference type="EMBL" id="JAPVEA010000001">
    <property type="protein sequence ID" value="KAJ5464337.1"/>
    <property type="molecule type" value="Genomic_DNA"/>
</dbReference>
<dbReference type="GO" id="GO:0016491">
    <property type="term" value="F:oxidoreductase activity"/>
    <property type="evidence" value="ECO:0007669"/>
    <property type="project" value="UniProtKB-KW"/>
</dbReference>
<name>A0AAD6G8H0_9EURO</name>
<dbReference type="PANTHER" id="PTHR43669">
    <property type="entry name" value="5-KETO-D-GLUCONATE 5-REDUCTASE"/>
    <property type="match status" value="1"/>
</dbReference>
<dbReference type="AlphaFoldDB" id="A0AAD6G8H0"/>
<organism evidence="3 4">
    <name type="scientific">Penicillium daleae</name>
    <dbReference type="NCBI Taxonomy" id="63821"/>
    <lineage>
        <taxon>Eukaryota</taxon>
        <taxon>Fungi</taxon>
        <taxon>Dikarya</taxon>
        <taxon>Ascomycota</taxon>
        <taxon>Pezizomycotina</taxon>
        <taxon>Eurotiomycetes</taxon>
        <taxon>Eurotiomycetidae</taxon>
        <taxon>Eurotiales</taxon>
        <taxon>Aspergillaceae</taxon>
        <taxon>Penicillium</taxon>
    </lineage>
</organism>